<protein>
    <submittedName>
        <fullName evidence="1">Uncharacterized protein</fullName>
    </submittedName>
</protein>
<proteinExistence type="predicted"/>
<dbReference type="Proteomes" id="UP000798662">
    <property type="component" value="Chromosome 1"/>
</dbReference>
<organism evidence="1 2">
    <name type="scientific">Pyropia yezoensis</name>
    <name type="common">Susabi-nori</name>
    <name type="synonym">Porphyra yezoensis</name>
    <dbReference type="NCBI Taxonomy" id="2788"/>
    <lineage>
        <taxon>Eukaryota</taxon>
        <taxon>Rhodophyta</taxon>
        <taxon>Bangiophyceae</taxon>
        <taxon>Bangiales</taxon>
        <taxon>Bangiaceae</taxon>
        <taxon>Pyropia</taxon>
    </lineage>
</organism>
<accession>A0ACC3BJN9</accession>
<sequence length="763" mass="80676">MESFVGGPGHGGGSGSSDVKYVLVSGGVISGIGKGLTASSIGVLLKACGWRVTAVKVDPYLNCDAGTMSPFEHGEVFVLDDGGEVDLDLGNYERFLDVTLNRSNNITTGKVYQAVLTAERRGDYLGKTVQVVPHVTDAIITWIRRVAATPDADTGLPPEVVVIELGGTVGDIESMPFIEALRQLRYAVGEANFCSVFVSLVPELGVVGEQKTKPTQHGVKNLSMSGLAPQLIVCRSTRPLLAETKAKLGLFCQVPPDAVVSVHDVSNTYRIPLMLHAQGVCNLLIRSLRLVWRLPTRLEKWARMARTADADYVGYHVPSSPLRVPAPRERIATAADTGTGAGGAAPATGALPAGAVPPASTTPLKSRGTAGGGAAGAAGGRPRCMPVVTIALVGKYTNLSDSYLSVVRALQHSAMALGRRLSISWVESSHLEDADDAADHPDAASDDTRSGGQRSPSPEADTPTGAANGHTVPAPVGAVPPPPVAAAIVAAGLSRSESRCKGGRAERRARYDAAWALIRAADGVLVPGGFGDRGVEGMIAAIRYARESKTPFLGICLGMQLAAVEAVRWSYGQPGAHSSEFAKAAPLHAVIYMPEGDKEKLGGTMRLGSRKTVLSGDEPLSLAAALYGRLDVYERHRHRYEVNPELVTELESRSGLRFVGCDESGKRMEVLERRDHPFFLGTQFHPEFTSRPGRPSPPFLGLLMASSGLSLERDAVATTLRSIRQQDPWRDVEGEGDDVNGGWAFDSTAASLLAEEVNAVVQV</sequence>
<comment type="caution">
    <text evidence="1">The sequence shown here is derived from an EMBL/GenBank/DDBJ whole genome shotgun (WGS) entry which is preliminary data.</text>
</comment>
<reference evidence="1" key="1">
    <citation type="submission" date="2019-11" db="EMBL/GenBank/DDBJ databases">
        <title>Nori genome reveals adaptations in red seaweeds to the harsh intertidal environment.</title>
        <authorList>
            <person name="Wang D."/>
            <person name="Mao Y."/>
        </authorList>
    </citation>
    <scope>NUCLEOTIDE SEQUENCE</scope>
    <source>
        <tissue evidence="1">Gametophyte</tissue>
    </source>
</reference>
<evidence type="ECO:0000313" key="1">
    <source>
        <dbReference type="EMBL" id="KAK1857793.1"/>
    </source>
</evidence>
<name>A0ACC3BJN9_PYRYE</name>
<gene>
    <name evidence="1" type="ORF">I4F81_000408</name>
</gene>
<dbReference type="EMBL" id="CM020618">
    <property type="protein sequence ID" value="KAK1857793.1"/>
    <property type="molecule type" value="Genomic_DNA"/>
</dbReference>
<keyword evidence="2" id="KW-1185">Reference proteome</keyword>
<evidence type="ECO:0000313" key="2">
    <source>
        <dbReference type="Proteomes" id="UP000798662"/>
    </source>
</evidence>